<feature type="transmembrane region" description="Helical" evidence="1">
    <location>
        <begin position="96"/>
        <end position="119"/>
    </location>
</feature>
<protein>
    <submittedName>
        <fullName evidence="2">Uncharacterized protein</fullName>
    </submittedName>
</protein>
<reference evidence="2" key="1">
    <citation type="submission" date="2021-03" db="EMBL/GenBank/DDBJ databases">
        <title>Comparative genomics and phylogenomic investigation of the class Geoglossomycetes provide insights into ecological specialization and systematics.</title>
        <authorList>
            <person name="Melie T."/>
            <person name="Pirro S."/>
            <person name="Miller A.N."/>
            <person name="Quandt A."/>
        </authorList>
    </citation>
    <scope>NUCLEOTIDE SEQUENCE</scope>
    <source>
        <strain evidence="2">CAQ_001_2017</strain>
    </source>
</reference>
<dbReference type="EMBL" id="JAGHQM010001135">
    <property type="protein sequence ID" value="KAH0556332.1"/>
    <property type="molecule type" value="Genomic_DNA"/>
</dbReference>
<dbReference type="Proteomes" id="UP000750711">
    <property type="component" value="Unassembled WGS sequence"/>
</dbReference>
<comment type="caution">
    <text evidence="2">The sequence shown here is derived from an EMBL/GenBank/DDBJ whole genome shotgun (WGS) entry which is preliminary data.</text>
</comment>
<proteinExistence type="predicted"/>
<dbReference type="PANTHER" id="PTHR35395:SF1">
    <property type="entry name" value="DUF6536 DOMAIN-CONTAINING PROTEIN"/>
    <property type="match status" value="1"/>
</dbReference>
<evidence type="ECO:0000256" key="1">
    <source>
        <dbReference type="SAM" id="Phobius"/>
    </source>
</evidence>
<evidence type="ECO:0000313" key="2">
    <source>
        <dbReference type="EMBL" id="KAH0556332.1"/>
    </source>
</evidence>
<feature type="transmembrane region" description="Helical" evidence="1">
    <location>
        <begin position="259"/>
        <end position="280"/>
    </location>
</feature>
<keyword evidence="3" id="KW-1185">Reference proteome</keyword>
<feature type="transmembrane region" description="Helical" evidence="1">
    <location>
        <begin position="382"/>
        <end position="403"/>
    </location>
</feature>
<keyword evidence="1" id="KW-0812">Transmembrane</keyword>
<feature type="transmembrane region" description="Helical" evidence="1">
    <location>
        <begin position="197"/>
        <end position="220"/>
    </location>
</feature>
<keyword evidence="1" id="KW-0472">Membrane</keyword>
<keyword evidence="1" id="KW-1133">Transmembrane helix</keyword>
<evidence type="ECO:0000313" key="3">
    <source>
        <dbReference type="Proteomes" id="UP000750711"/>
    </source>
</evidence>
<sequence length="510" mass="56297">MVTSNLTATENNGSSLISAYVGGGYDSGSWGTSASWICDAYGKWRAWARWCSLDWASTFADHWLQPGLTENDPKVLVDHCLVGDQGNNNERCGIHYSSYILVIVCVCTISEAMVVFLIWRNQRKIATVDKQTKMRQTTMVTIGDAIANFLQEPDSGAGSISDKSFKASARPCGIKTTVKAWPSDCHSFWFAAVRVQVWVVSLALFAIGLIIPSVLLGVSVQTQKSQRIPLDIWGQGFKVQDSTIMGGVFGYEGHGTFGIIPSVLFANSWQLMVSFLYIFYNNVLTRQLVADEWMRFIETNAGRRDRDQAKHKKPLRVSSPIGLQRSSYTLSLPLTYSIPLISLFILLHWLVSQSIFVVQTIVFGPGANAYRIPAYDASRIGYSVLGIIFSISVGVSLVLALLINSFTRKYVNAPCEFPSMAINSAAISAVCQRPEDDEDAHLFPVSLGVITDSNTEAMKVDGRLTFSTFIDIQPPQSGGQYLQPVIVHQDSATKRSFSRTRKTVGYARLT</sequence>
<organism evidence="2 3">
    <name type="scientific">Trichoglossum hirsutum</name>
    <dbReference type="NCBI Taxonomy" id="265104"/>
    <lineage>
        <taxon>Eukaryota</taxon>
        <taxon>Fungi</taxon>
        <taxon>Dikarya</taxon>
        <taxon>Ascomycota</taxon>
        <taxon>Pezizomycotina</taxon>
        <taxon>Geoglossomycetes</taxon>
        <taxon>Geoglossales</taxon>
        <taxon>Geoglossaceae</taxon>
        <taxon>Trichoglossum</taxon>
    </lineage>
</organism>
<gene>
    <name evidence="2" type="ORF">GP486_005741</name>
</gene>
<feature type="transmembrane region" description="Helical" evidence="1">
    <location>
        <begin position="334"/>
        <end position="362"/>
    </location>
</feature>
<dbReference type="AlphaFoldDB" id="A0A9P8L8L6"/>
<dbReference type="PANTHER" id="PTHR35395">
    <property type="entry name" value="DUF6536 DOMAIN-CONTAINING PROTEIN"/>
    <property type="match status" value="1"/>
</dbReference>
<name>A0A9P8L8L6_9PEZI</name>
<accession>A0A9P8L8L6</accession>